<dbReference type="EMBL" id="GBRH01248649">
    <property type="protein sequence ID" value="JAD49246.1"/>
    <property type="molecule type" value="Transcribed_RNA"/>
</dbReference>
<reference evidence="1" key="1">
    <citation type="submission" date="2014-09" db="EMBL/GenBank/DDBJ databases">
        <authorList>
            <person name="Magalhaes I.L.F."/>
            <person name="Oliveira U."/>
            <person name="Santos F.R."/>
            <person name="Vidigal T.H.D.A."/>
            <person name="Brescovit A.D."/>
            <person name="Santos A.J."/>
        </authorList>
    </citation>
    <scope>NUCLEOTIDE SEQUENCE</scope>
    <source>
        <tissue evidence="1">Shoot tissue taken approximately 20 cm above the soil surface</tissue>
    </source>
</reference>
<accession>A0A0A9ADQ1</accession>
<sequence>MEPIHLVVGWNLIAIEAKGLRKAFCGEIVTL</sequence>
<evidence type="ECO:0000313" key="1">
    <source>
        <dbReference type="EMBL" id="JAD49246.1"/>
    </source>
</evidence>
<dbReference type="AlphaFoldDB" id="A0A0A9ADQ1"/>
<organism evidence="1">
    <name type="scientific">Arundo donax</name>
    <name type="common">Giant reed</name>
    <name type="synonym">Donax arundinaceus</name>
    <dbReference type="NCBI Taxonomy" id="35708"/>
    <lineage>
        <taxon>Eukaryota</taxon>
        <taxon>Viridiplantae</taxon>
        <taxon>Streptophyta</taxon>
        <taxon>Embryophyta</taxon>
        <taxon>Tracheophyta</taxon>
        <taxon>Spermatophyta</taxon>
        <taxon>Magnoliopsida</taxon>
        <taxon>Liliopsida</taxon>
        <taxon>Poales</taxon>
        <taxon>Poaceae</taxon>
        <taxon>PACMAD clade</taxon>
        <taxon>Arundinoideae</taxon>
        <taxon>Arundineae</taxon>
        <taxon>Arundo</taxon>
    </lineage>
</organism>
<reference evidence="1" key="2">
    <citation type="journal article" date="2015" name="Data Brief">
        <title>Shoot transcriptome of the giant reed, Arundo donax.</title>
        <authorList>
            <person name="Barrero R.A."/>
            <person name="Guerrero F.D."/>
            <person name="Moolhuijzen P."/>
            <person name="Goolsby J.A."/>
            <person name="Tidwell J."/>
            <person name="Bellgard S.E."/>
            <person name="Bellgard M.I."/>
        </authorList>
    </citation>
    <scope>NUCLEOTIDE SEQUENCE</scope>
    <source>
        <tissue evidence="1">Shoot tissue taken approximately 20 cm above the soil surface</tissue>
    </source>
</reference>
<proteinExistence type="predicted"/>
<name>A0A0A9ADQ1_ARUDO</name>
<protein>
    <submittedName>
        <fullName evidence="1">Uncharacterized protein</fullName>
    </submittedName>
</protein>